<dbReference type="AlphaFoldDB" id="A0AAD5ILL0"/>
<protein>
    <submittedName>
        <fullName evidence="2">Uncharacterized protein</fullName>
    </submittedName>
</protein>
<proteinExistence type="predicted"/>
<keyword evidence="3" id="KW-1185">Reference proteome</keyword>
<reference evidence="2" key="2">
    <citation type="submission" date="2023-02" db="EMBL/GenBank/DDBJ databases">
        <authorList>
            <person name="Swenson N.G."/>
            <person name="Wegrzyn J.L."/>
            <person name="Mcevoy S.L."/>
        </authorList>
    </citation>
    <scope>NUCLEOTIDE SEQUENCE</scope>
    <source>
        <strain evidence="2">91603</strain>
        <tissue evidence="2">Leaf</tissue>
    </source>
</reference>
<name>A0AAD5ILL0_ACENE</name>
<sequence>MGCLSKIQCNIRAASNGIVDLWEAGLRKDMMNMFQNVGSTLKLECLRGCPLPIQSNIRVIVIVLAKSTKPLTYNGFEEFRCMHSRRSLGRGLHPPREESSRVGRIAREFEEIPRQDMNMEGQEPRKEDETPPMEELAQETPTNQGQKMTMREYSLPAIGNQPSLIVLDPVVRGYELKTINVNLLPAFYVKLNDPNKVDNPKEETNGEEINGPTTKMLNLVTLNLPVICIKK</sequence>
<comment type="caution">
    <text evidence="2">The sequence shown here is derived from an EMBL/GenBank/DDBJ whole genome shotgun (WGS) entry which is preliminary data.</text>
</comment>
<dbReference type="Proteomes" id="UP001064489">
    <property type="component" value="Chromosome 7"/>
</dbReference>
<feature type="region of interest" description="Disordered" evidence="1">
    <location>
        <begin position="117"/>
        <end position="146"/>
    </location>
</feature>
<reference evidence="2" key="1">
    <citation type="journal article" date="2022" name="Plant J.">
        <title>Strategies of tolerance reflected in two North American maple genomes.</title>
        <authorList>
            <person name="McEvoy S.L."/>
            <person name="Sezen U.U."/>
            <person name="Trouern-Trend A."/>
            <person name="McMahon S.M."/>
            <person name="Schaberg P.G."/>
            <person name="Yang J."/>
            <person name="Wegrzyn J.L."/>
            <person name="Swenson N.G."/>
        </authorList>
    </citation>
    <scope>NUCLEOTIDE SEQUENCE</scope>
    <source>
        <strain evidence="2">91603</strain>
    </source>
</reference>
<dbReference type="EMBL" id="JAJSOW010000104">
    <property type="protein sequence ID" value="KAI9168998.1"/>
    <property type="molecule type" value="Genomic_DNA"/>
</dbReference>
<evidence type="ECO:0000256" key="1">
    <source>
        <dbReference type="SAM" id="MobiDB-lite"/>
    </source>
</evidence>
<gene>
    <name evidence="2" type="ORF">LWI28_005215</name>
</gene>
<evidence type="ECO:0000313" key="3">
    <source>
        <dbReference type="Proteomes" id="UP001064489"/>
    </source>
</evidence>
<accession>A0AAD5ILL0</accession>
<organism evidence="2 3">
    <name type="scientific">Acer negundo</name>
    <name type="common">Box elder</name>
    <dbReference type="NCBI Taxonomy" id="4023"/>
    <lineage>
        <taxon>Eukaryota</taxon>
        <taxon>Viridiplantae</taxon>
        <taxon>Streptophyta</taxon>
        <taxon>Embryophyta</taxon>
        <taxon>Tracheophyta</taxon>
        <taxon>Spermatophyta</taxon>
        <taxon>Magnoliopsida</taxon>
        <taxon>eudicotyledons</taxon>
        <taxon>Gunneridae</taxon>
        <taxon>Pentapetalae</taxon>
        <taxon>rosids</taxon>
        <taxon>malvids</taxon>
        <taxon>Sapindales</taxon>
        <taxon>Sapindaceae</taxon>
        <taxon>Hippocastanoideae</taxon>
        <taxon>Acereae</taxon>
        <taxon>Acer</taxon>
    </lineage>
</organism>
<evidence type="ECO:0000313" key="2">
    <source>
        <dbReference type="EMBL" id="KAI9168998.1"/>
    </source>
</evidence>